<keyword evidence="1" id="KW-0175">Coiled coil</keyword>
<dbReference type="AlphaFoldDB" id="X6LFF7"/>
<comment type="caution">
    <text evidence="2">The sequence shown here is derived from an EMBL/GenBank/DDBJ whole genome shotgun (WGS) entry which is preliminary data.</text>
</comment>
<feature type="coiled-coil region" evidence="1">
    <location>
        <begin position="66"/>
        <end position="93"/>
    </location>
</feature>
<dbReference type="EMBL" id="ASPP01040157">
    <property type="protein sequence ID" value="ETO00728.1"/>
    <property type="molecule type" value="Genomic_DNA"/>
</dbReference>
<dbReference type="Proteomes" id="UP000023152">
    <property type="component" value="Unassembled WGS sequence"/>
</dbReference>
<sequence>MSKKIFEAGQHNNCRFLQKKIVKKFVSEGVNEEIKSEEKKNGDELDLKNDCDYEGKIKELKDHLDKSELQNTVKDLQSQIEKMQENDNEQNKQIDNLKIWIIGKSIMLNSKNKWNNIKLNLKNLKEYNQNTILNNSNLKRMHSGTKAEKSVFVQKIAYLWASKQMWNDRFQLLLQIFLEKKHGQKR</sequence>
<organism evidence="2 3">
    <name type="scientific">Reticulomyxa filosa</name>
    <dbReference type="NCBI Taxonomy" id="46433"/>
    <lineage>
        <taxon>Eukaryota</taxon>
        <taxon>Sar</taxon>
        <taxon>Rhizaria</taxon>
        <taxon>Retaria</taxon>
        <taxon>Foraminifera</taxon>
        <taxon>Monothalamids</taxon>
        <taxon>Reticulomyxidae</taxon>
        <taxon>Reticulomyxa</taxon>
    </lineage>
</organism>
<name>X6LFF7_RETFI</name>
<protein>
    <submittedName>
        <fullName evidence="2">Uncharacterized protein</fullName>
    </submittedName>
</protein>
<evidence type="ECO:0000313" key="3">
    <source>
        <dbReference type="Proteomes" id="UP000023152"/>
    </source>
</evidence>
<accession>X6LFF7</accession>
<keyword evidence="3" id="KW-1185">Reference proteome</keyword>
<proteinExistence type="predicted"/>
<reference evidence="2 3" key="1">
    <citation type="journal article" date="2013" name="Curr. Biol.">
        <title>The Genome of the Foraminiferan Reticulomyxa filosa.</title>
        <authorList>
            <person name="Glockner G."/>
            <person name="Hulsmann N."/>
            <person name="Schleicher M."/>
            <person name="Noegel A.A."/>
            <person name="Eichinger L."/>
            <person name="Gallinger C."/>
            <person name="Pawlowski J."/>
            <person name="Sierra R."/>
            <person name="Euteneuer U."/>
            <person name="Pillet L."/>
            <person name="Moustafa A."/>
            <person name="Platzer M."/>
            <person name="Groth M."/>
            <person name="Szafranski K."/>
            <person name="Schliwa M."/>
        </authorList>
    </citation>
    <scope>NUCLEOTIDE SEQUENCE [LARGE SCALE GENOMIC DNA]</scope>
</reference>
<evidence type="ECO:0000256" key="1">
    <source>
        <dbReference type="SAM" id="Coils"/>
    </source>
</evidence>
<evidence type="ECO:0000313" key="2">
    <source>
        <dbReference type="EMBL" id="ETO00728.1"/>
    </source>
</evidence>
<gene>
    <name evidence="2" type="ORF">RFI_36712</name>
</gene>